<dbReference type="PANTHER" id="PTHR31793:SF2">
    <property type="entry name" value="BLR1345 PROTEIN"/>
    <property type="match status" value="1"/>
</dbReference>
<gene>
    <name evidence="1" type="primary">lcdH_1</name>
    <name evidence="1" type="ORF">BN990_03086</name>
</gene>
<dbReference type="AlphaFoldDB" id="A0A024QDY1"/>
<dbReference type="GO" id="GO:0047617">
    <property type="term" value="F:fatty acyl-CoA hydrolase activity"/>
    <property type="evidence" value="ECO:0007669"/>
    <property type="project" value="TreeGrafter"/>
</dbReference>
<sequence>MTSKVILEDRVRKEWIDYNGHMNDAEYGRVFSWAVDRLMKLAGIDDSFRETEQYTMYTLETHICYLAEMEYNEPLEVHVQLLDYDAKRIHVFFELMGLNGKRAASSEQMLMGMNQATGKPSPFPDQILSKVKELASMYTPAEKPKEAGRVIGIRKK</sequence>
<keyword evidence="2" id="KW-1185">Reference proteome</keyword>
<dbReference type="InterPro" id="IPR050563">
    <property type="entry name" value="4-hydroxybenzoyl-CoA_TE"/>
</dbReference>
<protein>
    <submittedName>
        <fullName evidence="1">L-carnitine dehydrogenase</fullName>
    </submittedName>
</protein>
<reference evidence="2" key="2">
    <citation type="submission" date="2014-05" db="EMBL/GenBank/DDBJ databases">
        <title>Draft genome sequence of Virgibacillus massiliensis Vm-5.</title>
        <authorList>
            <person name="Khelaifia S."/>
            <person name="Croce O."/>
            <person name="Lagier J.C."/>
            <person name="Raoult D."/>
        </authorList>
    </citation>
    <scope>NUCLEOTIDE SEQUENCE [LARGE SCALE GENOMIC DNA]</scope>
    <source>
        <strain evidence="2">Vm-5</strain>
    </source>
</reference>
<accession>A0A024QDY1</accession>
<organism evidence="1 2">
    <name type="scientific">Virgibacillus massiliensis</name>
    <dbReference type="NCBI Taxonomy" id="1462526"/>
    <lineage>
        <taxon>Bacteria</taxon>
        <taxon>Bacillati</taxon>
        <taxon>Bacillota</taxon>
        <taxon>Bacilli</taxon>
        <taxon>Bacillales</taxon>
        <taxon>Bacillaceae</taxon>
        <taxon>Virgibacillus</taxon>
    </lineage>
</organism>
<dbReference type="EMBL" id="CCDP010000002">
    <property type="protein sequence ID" value="CDQ40758.1"/>
    <property type="molecule type" value="Genomic_DNA"/>
</dbReference>
<evidence type="ECO:0000313" key="1">
    <source>
        <dbReference type="EMBL" id="CDQ40758.1"/>
    </source>
</evidence>
<dbReference type="SUPFAM" id="SSF54637">
    <property type="entry name" value="Thioesterase/thiol ester dehydrase-isomerase"/>
    <property type="match status" value="1"/>
</dbReference>
<comment type="caution">
    <text evidence="1">The sequence shown here is derived from an EMBL/GenBank/DDBJ whole genome shotgun (WGS) entry which is preliminary data.</text>
</comment>
<dbReference type="Proteomes" id="UP000028875">
    <property type="component" value="Unassembled WGS sequence"/>
</dbReference>
<dbReference type="PANTHER" id="PTHR31793">
    <property type="entry name" value="4-HYDROXYBENZOYL-COA THIOESTERASE FAMILY MEMBER"/>
    <property type="match status" value="1"/>
</dbReference>
<proteinExistence type="predicted"/>
<dbReference type="STRING" id="1462526.BN990_03086"/>
<dbReference type="CDD" id="cd00586">
    <property type="entry name" value="4HBT"/>
    <property type="match status" value="1"/>
</dbReference>
<evidence type="ECO:0000313" key="2">
    <source>
        <dbReference type="Proteomes" id="UP000028875"/>
    </source>
</evidence>
<dbReference type="Gene3D" id="3.10.129.10">
    <property type="entry name" value="Hotdog Thioesterase"/>
    <property type="match status" value="1"/>
</dbReference>
<dbReference type="InterPro" id="IPR029069">
    <property type="entry name" value="HotDog_dom_sf"/>
</dbReference>
<dbReference type="Pfam" id="PF13279">
    <property type="entry name" value="4HBT_2"/>
    <property type="match status" value="1"/>
</dbReference>
<reference evidence="1 2" key="1">
    <citation type="submission" date="2014-03" db="EMBL/GenBank/DDBJ databases">
        <authorList>
            <person name="Urmite Genomes U."/>
        </authorList>
    </citation>
    <scope>NUCLEOTIDE SEQUENCE [LARGE SCALE GENOMIC DNA]</scope>
    <source>
        <strain evidence="1 2">Vm-5</strain>
    </source>
</reference>
<dbReference type="eggNOG" id="COG0824">
    <property type="taxonomic scope" value="Bacteria"/>
</dbReference>
<name>A0A024QDY1_9BACI</name>
<dbReference type="RefSeq" id="WP_021292164.1">
    <property type="nucleotide sequence ID" value="NZ_BNER01000006.1"/>
</dbReference>